<dbReference type="InterPro" id="IPR001036">
    <property type="entry name" value="Acrflvin-R"/>
</dbReference>
<dbReference type="Gene3D" id="3.30.2090.10">
    <property type="entry name" value="Multidrug efflux transporter AcrB TolC docking domain, DN and DC subdomains"/>
    <property type="match status" value="1"/>
</dbReference>
<protein>
    <submittedName>
        <fullName evidence="2">Multidrug RND efflux transporter, permease protein MdtB</fullName>
    </submittedName>
</protein>
<dbReference type="Pfam" id="PF00873">
    <property type="entry name" value="ACR_tran"/>
    <property type="match status" value="1"/>
</dbReference>
<sequence>CTLISASNVNQPKGNFDGPTRVSMLDANDQLRSPEEYANLILAYKDGAPLRLKDVAEIVDGAENERLAAWANRNQAVLLNIQRQPGANVIDVVDRIKALLPGITDNLPAGLDVVVLTDRTQTIRASVTDVQHELLIAIVLVVLVTFLFLRRFSATIIPSIAVPLSLVGTFGVMYLAGFSINNLTLMALTIATGF</sequence>
<accession>A0A3M2V6Y8</accession>
<feature type="transmembrane region" description="Helical" evidence="1">
    <location>
        <begin position="130"/>
        <end position="149"/>
    </location>
</feature>
<dbReference type="PANTHER" id="PTHR32063">
    <property type="match status" value="1"/>
</dbReference>
<dbReference type="SUPFAM" id="SSF82714">
    <property type="entry name" value="Multidrug efflux transporter AcrB TolC docking domain, DN and DC subdomains"/>
    <property type="match status" value="1"/>
</dbReference>
<keyword evidence="1" id="KW-1133">Transmembrane helix</keyword>
<name>A0A3M2V6Y8_PSEYM</name>
<organism evidence="2 3">
    <name type="scientific">Pseudomonas syringae pv. maculicola</name>
    <dbReference type="NCBI Taxonomy" id="59511"/>
    <lineage>
        <taxon>Bacteria</taxon>
        <taxon>Pseudomonadati</taxon>
        <taxon>Pseudomonadota</taxon>
        <taxon>Gammaproteobacteria</taxon>
        <taxon>Pseudomonadales</taxon>
        <taxon>Pseudomonadaceae</taxon>
        <taxon>Pseudomonas</taxon>
    </lineage>
</organism>
<dbReference type="GO" id="GO:0042910">
    <property type="term" value="F:xenobiotic transmembrane transporter activity"/>
    <property type="evidence" value="ECO:0007669"/>
    <property type="project" value="TreeGrafter"/>
</dbReference>
<dbReference type="Gene3D" id="1.20.1640.10">
    <property type="entry name" value="Multidrug efflux transporter AcrB transmembrane domain"/>
    <property type="match status" value="1"/>
</dbReference>
<gene>
    <name evidence="2" type="ORF">APX70_04014</name>
</gene>
<dbReference type="EMBL" id="RBNL01004276">
    <property type="protein sequence ID" value="RML35009.1"/>
    <property type="molecule type" value="Genomic_DNA"/>
</dbReference>
<evidence type="ECO:0000313" key="2">
    <source>
        <dbReference type="EMBL" id="RML35009.1"/>
    </source>
</evidence>
<dbReference type="GO" id="GO:0005886">
    <property type="term" value="C:plasma membrane"/>
    <property type="evidence" value="ECO:0007669"/>
    <property type="project" value="TreeGrafter"/>
</dbReference>
<dbReference type="PANTHER" id="PTHR32063:SF21">
    <property type="entry name" value="MULTIDRUG RESISTANCE PROTEIN MDTB"/>
    <property type="match status" value="1"/>
</dbReference>
<dbReference type="Gene3D" id="3.30.70.1320">
    <property type="entry name" value="Multidrug efflux transporter AcrB pore domain like"/>
    <property type="match status" value="1"/>
</dbReference>
<proteinExistence type="predicted"/>
<feature type="transmembrane region" description="Helical" evidence="1">
    <location>
        <begin position="156"/>
        <end position="176"/>
    </location>
</feature>
<dbReference type="SUPFAM" id="SSF82866">
    <property type="entry name" value="Multidrug efflux transporter AcrB transmembrane domain"/>
    <property type="match status" value="1"/>
</dbReference>
<feature type="non-terminal residue" evidence="2">
    <location>
        <position position="1"/>
    </location>
</feature>
<keyword evidence="1" id="KW-0812">Transmembrane</keyword>
<keyword evidence="1" id="KW-0472">Membrane</keyword>
<reference evidence="2 3" key="1">
    <citation type="submission" date="2018-08" db="EMBL/GenBank/DDBJ databases">
        <title>Recombination of ecologically and evolutionarily significant loci maintains genetic cohesion in the Pseudomonas syringae species complex.</title>
        <authorList>
            <person name="Dillon M."/>
            <person name="Thakur S."/>
            <person name="Almeida R.N.D."/>
            <person name="Weir B.S."/>
            <person name="Guttman D.S."/>
        </authorList>
    </citation>
    <scope>NUCLEOTIDE SEQUENCE [LARGE SCALE GENOMIC DNA]</scope>
    <source>
        <strain evidence="2 3">88_10</strain>
    </source>
</reference>
<comment type="caution">
    <text evidence="2">The sequence shown here is derived from an EMBL/GenBank/DDBJ whole genome shotgun (WGS) entry which is preliminary data.</text>
</comment>
<dbReference type="PRINTS" id="PR00702">
    <property type="entry name" value="ACRIFLAVINRP"/>
</dbReference>
<dbReference type="Proteomes" id="UP000282378">
    <property type="component" value="Unassembled WGS sequence"/>
</dbReference>
<evidence type="ECO:0000256" key="1">
    <source>
        <dbReference type="SAM" id="Phobius"/>
    </source>
</evidence>
<feature type="non-terminal residue" evidence="2">
    <location>
        <position position="194"/>
    </location>
</feature>
<dbReference type="AlphaFoldDB" id="A0A3M2V6Y8"/>
<evidence type="ECO:0000313" key="3">
    <source>
        <dbReference type="Proteomes" id="UP000282378"/>
    </source>
</evidence>
<dbReference type="InterPro" id="IPR027463">
    <property type="entry name" value="AcrB_DN_DC_subdom"/>
</dbReference>